<name>A0A0D7BIB5_9AGAR</name>
<dbReference type="SUPFAM" id="SSF48113">
    <property type="entry name" value="Heme-dependent peroxidases"/>
    <property type="match status" value="1"/>
</dbReference>
<sequence length="326" mass="35972">MPFTFDKLESLIADPLIKPADVLAYIDVALHHDNIDDRLYVLEKLLVLMARLAEDGTDRMKALSGTLQDFVIDLLYKDLPHPPASFLSHNFPELVPPNAAGGPNPKYASRSVDGSHYVPYTPAIGMAGAPYARSVGGITPLDPTALPDARLTFDLLLARPKGPNGVETFNPHPGGVSSLFFGLADIIIHCIFNTNPRDWTINDASSYLDLSMLYGSNEKEVKLGRRQDGSGKMWDDIFLDKRLLNMPPSACALLVLLSRNHNFVAERILAINERALDAYLNLKPIKELKNDAEIATQDEEIFARSRLVNCGLFMQMILGDYVGAIL</sequence>
<evidence type="ECO:0000256" key="3">
    <source>
        <dbReference type="ARBA" id="ARBA00023002"/>
    </source>
</evidence>
<dbReference type="InterPro" id="IPR019791">
    <property type="entry name" value="Haem_peroxidase_animal"/>
</dbReference>
<reference evidence="5 6" key="1">
    <citation type="journal article" date="2015" name="Fungal Genet. Biol.">
        <title>Evolution of novel wood decay mechanisms in Agaricales revealed by the genome sequences of Fistulina hepatica and Cylindrobasidium torrendii.</title>
        <authorList>
            <person name="Floudas D."/>
            <person name="Held B.W."/>
            <person name="Riley R."/>
            <person name="Nagy L.G."/>
            <person name="Koehler G."/>
            <person name="Ransdell A.S."/>
            <person name="Younus H."/>
            <person name="Chow J."/>
            <person name="Chiniquy J."/>
            <person name="Lipzen A."/>
            <person name="Tritt A."/>
            <person name="Sun H."/>
            <person name="Haridas S."/>
            <person name="LaButti K."/>
            <person name="Ohm R.A."/>
            <person name="Kues U."/>
            <person name="Blanchette R.A."/>
            <person name="Grigoriev I.V."/>
            <person name="Minto R.E."/>
            <person name="Hibbett D.S."/>
        </authorList>
    </citation>
    <scope>NUCLEOTIDE SEQUENCE [LARGE SCALE GENOMIC DNA]</scope>
    <source>
        <strain evidence="5 6">FP15055 ss-10</strain>
    </source>
</reference>
<dbReference type="GO" id="GO:0006631">
    <property type="term" value="P:fatty acid metabolic process"/>
    <property type="evidence" value="ECO:0007669"/>
    <property type="project" value="UniProtKB-ARBA"/>
</dbReference>
<dbReference type="AlphaFoldDB" id="A0A0D7BIB5"/>
<gene>
    <name evidence="5" type="ORF">CYLTODRAFT_452602</name>
</gene>
<dbReference type="InterPro" id="IPR037120">
    <property type="entry name" value="Haem_peroxidase_sf_animal"/>
</dbReference>
<dbReference type="GO" id="GO:0006979">
    <property type="term" value="P:response to oxidative stress"/>
    <property type="evidence" value="ECO:0007669"/>
    <property type="project" value="InterPro"/>
</dbReference>
<dbReference type="GO" id="GO:0020037">
    <property type="term" value="F:heme binding"/>
    <property type="evidence" value="ECO:0007669"/>
    <property type="project" value="InterPro"/>
</dbReference>
<keyword evidence="1" id="KW-0479">Metal-binding</keyword>
<dbReference type="Proteomes" id="UP000054007">
    <property type="component" value="Unassembled WGS sequence"/>
</dbReference>
<protein>
    <submittedName>
        <fullName evidence="5">Heme peroxidase</fullName>
    </submittedName>
</protein>
<keyword evidence="3" id="KW-0560">Oxidoreductase</keyword>
<dbReference type="OrthoDB" id="823504at2759"/>
<dbReference type="STRING" id="1314674.A0A0D7BIB5"/>
<dbReference type="InterPro" id="IPR050783">
    <property type="entry name" value="Oxylipin_biosynth_metab"/>
</dbReference>
<dbReference type="InterPro" id="IPR010255">
    <property type="entry name" value="Haem_peroxidase_sf"/>
</dbReference>
<dbReference type="PANTHER" id="PTHR11903">
    <property type="entry name" value="PROSTAGLANDIN G/H SYNTHASE"/>
    <property type="match status" value="1"/>
</dbReference>
<dbReference type="Gene3D" id="1.10.640.10">
    <property type="entry name" value="Haem peroxidase domain superfamily, animal type"/>
    <property type="match status" value="1"/>
</dbReference>
<proteinExistence type="predicted"/>
<keyword evidence="2" id="KW-0223">Dioxygenase</keyword>
<dbReference type="PROSITE" id="PS50292">
    <property type="entry name" value="PEROXIDASE_3"/>
    <property type="match status" value="1"/>
</dbReference>
<accession>A0A0D7BIB5</accession>
<dbReference type="GO" id="GO:0051213">
    <property type="term" value="F:dioxygenase activity"/>
    <property type="evidence" value="ECO:0007669"/>
    <property type="project" value="UniProtKB-KW"/>
</dbReference>
<dbReference type="GO" id="GO:0004601">
    <property type="term" value="F:peroxidase activity"/>
    <property type="evidence" value="ECO:0007669"/>
    <property type="project" value="UniProtKB-KW"/>
</dbReference>
<evidence type="ECO:0000313" key="5">
    <source>
        <dbReference type="EMBL" id="KIY69396.1"/>
    </source>
</evidence>
<dbReference type="EMBL" id="KN880484">
    <property type="protein sequence ID" value="KIY69396.1"/>
    <property type="molecule type" value="Genomic_DNA"/>
</dbReference>
<evidence type="ECO:0000256" key="2">
    <source>
        <dbReference type="ARBA" id="ARBA00022964"/>
    </source>
</evidence>
<evidence type="ECO:0000256" key="4">
    <source>
        <dbReference type="ARBA" id="ARBA00023004"/>
    </source>
</evidence>
<keyword evidence="6" id="KW-1185">Reference proteome</keyword>
<keyword evidence="4" id="KW-0408">Iron</keyword>
<evidence type="ECO:0000313" key="6">
    <source>
        <dbReference type="Proteomes" id="UP000054007"/>
    </source>
</evidence>
<organism evidence="5 6">
    <name type="scientific">Cylindrobasidium torrendii FP15055 ss-10</name>
    <dbReference type="NCBI Taxonomy" id="1314674"/>
    <lineage>
        <taxon>Eukaryota</taxon>
        <taxon>Fungi</taxon>
        <taxon>Dikarya</taxon>
        <taxon>Basidiomycota</taxon>
        <taxon>Agaricomycotina</taxon>
        <taxon>Agaricomycetes</taxon>
        <taxon>Agaricomycetidae</taxon>
        <taxon>Agaricales</taxon>
        <taxon>Marasmiineae</taxon>
        <taxon>Physalacriaceae</taxon>
        <taxon>Cylindrobasidium</taxon>
    </lineage>
</organism>
<dbReference type="PANTHER" id="PTHR11903:SF37">
    <property type="entry name" value="PSI-PRODUCING OXYGENASE A"/>
    <property type="match status" value="1"/>
</dbReference>
<keyword evidence="5" id="KW-0575">Peroxidase</keyword>
<evidence type="ECO:0000256" key="1">
    <source>
        <dbReference type="ARBA" id="ARBA00022723"/>
    </source>
</evidence>
<dbReference type="GO" id="GO:0046872">
    <property type="term" value="F:metal ion binding"/>
    <property type="evidence" value="ECO:0007669"/>
    <property type="project" value="UniProtKB-KW"/>
</dbReference>
<feature type="non-terminal residue" evidence="5">
    <location>
        <position position="326"/>
    </location>
</feature>